<sequence>MAIYVPNIIDNLTSTSTKDGLSANQGRVLKEQQGDLTELYTGNKGSLVEAINEIKEMETTLASLLDEINGEVI</sequence>
<dbReference type="Pfam" id="PF22337">
    <property type="entry name" value="Phage_fiber_rpt"/>
    <property type="match status" value="1"/>
</dbReference>
<protein>
    <submittedName>
        <fullName evidence="1">Uncharacterized protein</fullName>
    </submittedName>
</protein>
<dbReference type="InterPro" id="IPR054500">
    <property type="entry name" value="Phage_fiber_rpt"/>
</dbReference>
<accession>A0A8S5P8D8</accession>
<name>A0A8S5P8D8_9CAUD</name>
<dbReference type="EMBL" id="BK015361">
    <property type="protein sequence ID" value="DAE03258.1"/>
    <property type="molecule type" value="Genomic_DNA"/>
</dbReference>
<reference evidence="1" key="1">
    <citation type="journal article" date="2021" name="Proc. Natl. Acad. Sci. U.S.A.">
        <title>A Catalog of Tens of Thousands of Viruses from Human Metagenomes Reveals Hidden Associations with Chronic Diseases.</title>
        <authorList>
            <person name="Tisza M.J."/>
            <person name="Buck C.B."/>
        </authorList>
    </citation>
    <scope>NUCLEOTIDE SEQUENCE</scope>
    <source>
        <strain evidence="1">CtTYJ16</strain>
    </source>
</reference>
<evidence type="ECO:0000313" key="1">
    <source>
        <dbReference type="EMBL" id="DAE03258.1"/>
    </source>
</evidence>
<organism evidence="1">
    <name type="scientific">Myoviridae sp. ctTYJ16</name>
    <dbReference type="NCBI Taxonomy" id="2825112"/>
    <lineage>
        <taxon>Viruses</taxon>
        <taxon>Duplodnaviria</taxon>
        <taxon>Heunggongvirae</taxon>
        <taxon>Uroviricota</taxon>
        <taxon>Caudoviricetes</taxon>
    </lineage>
</organism>
<proteinExistence type="predicted"/>